<name>A0A6A6E7B4_9PEZI</name>
<dbReference type="InterPro" id="IPR052895">
    <property type="entry name" value="HetReg/Transcr_Mod"/>
</dbReference>
<evidence type="ECO:0000259" key="1">
    <source>
        <dbReference type="Pfam" id="PF06985"/>
    </source>
</evidence>
<reference evidence="2" key="1">
    <citation type="journal article" date="2020" name="Stud. Mycol.">
        <title>101 Dothideomycetes genomes: a test case for predicting lifestyles and emergence of pathogens.</title>
        <authorList>
            <person name="Haridas S."/>
            <person name="Albert R."/>
            <person name="Binder M."/>
            <person name="Bloem J."/>
            <person name="Labutti K."/>
            <person name="Salamov A."/>
            <person name="Andreopoulos B."/>
            <person name="Baker S."/>
            <person name="Barry K."/>
            <person name="Bills G."/>
            <person name="Bluhm B."/>
            <person name="Cannon C."/>
            <person name="Castanera R."/>
            <person name="Culley D."/>
            <person name="Daum C."/>
            <person name="Ezra D."/>
            <person name="Gonzalez J."/>
            <person name="Henrissat B."/>
            <person name="Kuo A."/>
            <person name="Liang C."/>
            <person name="Lipzen A."/>
            <person name="Lutzoni F."/>
            <person name="Magnuson J."/>
            <person name="Mondo S."/>
            <person name="Nolan M."/>
            <person name="Ohm R."/>
            <person name="Pangilinan J."/>
            <person name="Park H.-J."/>
            <person name="Ramirez L."/>
            <person name="Alfaro M."/>
            <person name="Sun H."/>
            <person name="Tritt A."/>
            <person name="Yoshinaga Y."/>
            <person name="Zwiers L.-H."/>
            <person name="Turgeon B."/>
            <person name="Goodwin S."/>
            <person name="Spatafora J."/>
            <person name="Crous P."/>
            <person name="Grigoriev I."/>
        </authorList>
    </citation>
    <scope>NUCLEOTIDE SEQUENCE</scope>
    <source>
        <strain evidence="2">CBS 207.26</strain>
    </source>
</reference>
<feature type="domain" description="Heterokaryon incompatibility" evidence="1">
    <location>
        <begin position="1"/>
        <end position="126"/>
    </location>
</feature>
<accession>A0A6A6E7B4</accession>
<dbReference type="Pfam" id="PF06985">
    <property type="entry name" value="HET"/>
    <property type="match status" value="1"/>
</dbReference>
<protein>
    <recommendedName>
        <fullName evidence="1">Heterokaryon incompatibility domain-containing protein</fullName>
    </recommendedName>
</protein>
<keyword evidence="3" id="KW-1185">Reference proteome</keyword>
<dbReference type="AlphaFoldDB" id="A0A6A6E7B4"/>
<dbReference type="InterPro" id="IPR010730">
    <property type="entry name" value="HET"/>
</dbReference>
<dbReference type="OrthoDB" id="2157530at2759"/>
<dbReference type="EMBL" id="ML994631">
    <property type="protein sequence ID" value="KAF2186060.1"/>
    <property type="molecule type" value="Genomic_DNA"/>
</dbReference>
<dbReference type="PANTHER" id="PTHR24148">
    <property type="entry name" value="ANKYRIN REPEAT DOMAIN-CONTAINING PROTEIN 39 HOMOLOG-RELATED"/>
    <property type="match status" value="1"/>
</dbReference>
<evidence type="ECO:0000313" key="2">
    <source>
        <dbReference type="EMBL" id="KAF2186060.1"/>
    </source>
</evidence>
<dbReference type="Proteomes" id="UP000800200">
    <property type="component" value="Unassembled WGS sequence"/>
</dbReference>
<proteinExistence type="predicted"/>
<evidence type="ECO:0000313" key="3">
    <source>
        <dbReference type="Proteomes" id="UP000800200"/>
    </source>
</evidence>
<organism evidence="2 3">
    <name type="scientific">Zopfia rhizophila CBS 207.26</name>
    <dbReference type="NCBI Taxonomy" id="1314779"/>
    <lineage>
        <taxon>Eukaryota</taxon>
        <taxon>Fungi</taxon>
        <taxon>Dikarya</taxon>
        <taxon>Ascomycota</taxon>
        <taxon>Pezizomycotina</taxon>
        <taxon>Dothideomycetes</taxon>
        <taxon>Dothideomycetes incertae sedis</taxon>
        <taxon>Zopfiaceae</taxon>
        <taxon>Zopfia</taxon>
    </lineage>
</organism>
<dbReference type="PANTHER" id="PTHR24148:SF64">
    <property type="entry name" value="HETEROKARYON INCOMPATIBILITY DOMAIN-CONTAINING PROTEIN"/>
    <property type="match status" value="1"/>
</dbReference>
<gene>
    <name evidence="2" type="ORF">K469DRAFT_707235</name>
</gene>
<sequence>MGEIYKRASQVLIWLGNDSPEIGLAVKGFEILADELSTSNASLKRWDPQILEWDRRLSRKRSEDAQPEPEPELFEEDFESLLDGSKLESRMPILFEGTGISDTLLSYEMNLIYDRTWFSRLWTVQEVALAAKATLFCGRHELDWPRFAAVMAMLKSHLLRTHAYMRNPEAILGACSVIETRALYRLISSSKQDASAAQLSRFNRIVEIIRSQKCTDDRDRIYGLLNLRSPGTPLEIQPDYSKAVSFVYLDYALKSLEQGNVEILYDAGNWYREATGGFIILSASEALPTWVPDFRKTSVRNRLPWLRHASDQSCYQASQAS</sequence>